<keyword evidence="3" id="KW-1185">Reference proteome</keyword>
<dbReference type="Pfam" id="PF12680">
    <property type="entry name" value="SnoaL_2"/>
    <property type="match status" value="1"/>
</dbReference>
<reference evidence="2 3" key="1">
    <citation type="submission" date="2022-06" db="EMBL/GenBank/DDBJ databases">
        <title>Genomic Encyclopedia of Archaeal and Bacterial Type Strains, Phase II (KMG-II): from individual species to whole genera.</title>
        <authorList>
            <person name="Goeker M."/>
        </authorList>
    </citation>
    <scope>NUCLEOTIDE SEQUENCE [LARGE SCALE GENOMIC DNA]</scope>
    <source>
        <strain evidence="2 3">DSM 45037</strain>
    </source>
</reference>
<protein>
    <submittedName>
        <fullName evidence="2">SnoaL-like domain-containing protein</fullName>
    </submittedName>
</protein>
<dbReference type="Gene3D" id="3.10.450.50">
    <property type="match status" value="1"/>
</dbReference>
<dbReference type="EMBL" id="JAMTCG010000009">
    <property type="protein sequence ID" value="MCP2162922.1"/>
    <property type="molecule type" value="Genomic_DNA"/>
</dbReference>
<sequence length="126" mass="13754">MAAALAMLDAMSTEETRTAVATYFDAWRDRDFDRLRTVLADDVDFVGVMGTARGADECIAGLRGMAESVMTDLTLHARVADGDDAITWFDLHTASAPPIPTANWSHVENGLITRIRVTFDPRPLGL</sequence>
<name>A0ABT1HAH7_9NOCA</name>
<dbReference type="Proteomes" id="UP001205740">
    <property type="component" value="Unassembled WGS sequence"/>
</dbReference>
<evidence type="ECO:0000313" key="3">
    <source>
        <dbReference type="Proteomes" id="UP001205740"/>
    </source>
</evidence>
<accession>A0ABT1HAH7</accession>
<evidence type="ECO:0000313" key="2">
    <source>
        <dbReference type="EMBL" id="MCP2162922.1"/>
    </source>
</evidence>
<organism evidence="2 3">
    <name type="scientific">Williamsia serinedens</name>
    <dbReference type="NCBI Taxonomy" id="391736"/>
    <lineage>
        <taxon>Bacteria</taxon>
        <taxon>Bacillati</taxon>
        <taxon>Actinomycetota</taxon>
        <taxon>Actinomycetes</taxon>
        <taxon>Mycobacteriales</taxon>
        <taxon>Nocardiaceae</taxon>
        <taxon>Williamsia</taxon>
    </lineage>
</organism>
<proteinExistence type="predicted"/>
<dbReference type="InterPro" id="IPR037401">
    <property type="entry name" value="SnoaL-like"/>
</dbReference>
<evidence type="ECO:0000259" key="1">
    <source>
        <dbReference type="Pfam" id="PF12680"/>
    </source>
</evidence>
<comment type="caution">
    <text evidence="2">The sequence shown here is derived from an EMBL/GenBank/DDBJ whole genome shotgun (WGS) entry which is preliminary data.</text>
</comment>
<feature type="domain" description="SnoaL-like" evidence="1">
    <location>
        <begin position="20"/>
        <end position="115"/>
    </location>
</feature>
<dbReference type="SUPFAM" id="SSF54427">
    <property type="entry name" value="NTF2-like"/>
    <property type="match status" value="1"/>
</dbReference>
<dbReference type="InterPro" id="IPR032710">
    <property type="entry name" value="NTF2-like_dom_sf"/>
</dbReference>
<gene>
    <name evidence="2" type="ORF">LX12_004134</name>
</gene>